<keyword evidence="3" id="KW-1185">Reference proteome</keyword>
<evidence type="ECO:0000313" key="3">
    <source>
        <dbReference type="Proteomes" id="UP001500840"/>
    </source>
</evidence>
<dbReference type="InterPro" id="IPR046031">
    <property type="entry name" value="DUF5989"/>
</dbReference>
<dbReference type="RefSeq" id="WP_339938057.1">
    <property type="nucleotide sequence ID" value="NZ_BAABGA010000054.1"/>
</dbReference>
<evidence type="ECO:0000313" key="2">
    <source>
        <dbReference type="EMBL" id="GAA4460973.1"/>
    </source>
</evidence>
<comment type="caution">
    <text evidence="2">The sequence shown here is derived from an EMBL/GenBank/DDBJ whole genome shotgun (WGS) entry which is preliminary data.</text>
</comment>
<feature type="transmembrane region" description="Helical" evidence="1">
    <location>
        <begin position="37"/>
        <end position="65"/>
    </location>
</feature>
<organism evidence="2 3">
    <name type="scientific">Novipirellula rosea</name>
    <dbReference type="NCBI Taxonomy" id="1031540"/>
    <lineage>
        <taxon>Bacteria</taxon>
        <taxon>Pseudomonadati</taxon>
        <taxon>Planctomycetota</taxon>
        <taxon>Planctomycetia</taxon>
        <taxon>Pirellulales</taxon>
        <taxon>Pirellulaceae</taxon>
        <taxon>Novipirellula</taxon>
    </lineage>
</organism>
<proteinExistence type="predicted"/>
<dbReference type="EMBL" id="BAABGA010000054">
    <property type="protein sequence ID" value="GAA4460973.1"/>
    <property type="molecule type" value="Genomic_DNA"/>
</dbReference>
<gene>
    <name evidence="2" type="ORF">GCM10023156_42720</name>
</gene>
<evidence type="ECO:0000256" key="1">
    <source>
        <dbReference type="SAM" id="Phobius"/>
    </source>
</evidence>
<dbReference type="Pfam" id="PF19451">
    <property type="entry name" value="DUF5989"/>
    <property type="match status" value="1"/>
</dbReference>
<keyword evidence="1" id="KW-0812">Transmembrane</keyword>
<keyword evidence="1" id="KW-1133">Transmembrane helix</keyword>
<protein>
    <submittedName>
        <fullName evidence="2">DUF5989 family protein</fullName>
    </submittedName>
</protein>
<reference evidence="3" key="1">
    <citation type="journal article" date="2019" name="Int. J. Syst. Evol. Microbiol.">
        <title>The Global Catalogue of Microorganisms (GCM) 10K type strain sequencing project: providing services to taxonomists for standard genome sequencing and annotation.</title>
        <authorList>
            <consortium name="The Broad Institute Genomics Platform"/>
            <consortium name="The Broad Institute Genome Sequencing Center for Infectious Disease"/>
            <person name="Wu L."/>
            <person name="Ma J."/>
        </authorList>
    </citation>
    <scope>NUCLEOTIDE SEQUENCE [LARGE SCALE GENOMIC DNA]</scope>
    <source>
        <strain evidence="3">JCM 17759</strain>
    </source>
</reference>
<keyword evidence="1" id="KW-0472">Membrane</keyword>
<dbReference type="Proteomes" id="UP001500840">
    <property type="component" value="Unassembled WGS sequence"/>
</dbReference>
<accession>A0ABP8N419</accession>
<sequence>MDEPQRARENEFENQAKGEDLGFLQEFFLFLRENKKWWLVPLIVSLLSIGVITLLAGSGGAPFIYTFF</sequence>
<name>A0ABP8N419_9BACT</name>